<dbReference type="Proteomes" id="UP001419268">
    <property type="component" value="Unassembled WGS sequence"/>
</dbReference>
<gene>
    <name evidence="1" type="ORF">Scep_030067</name>
</gene>
<dbReference type="EMBL" id="JBBNAG010000013">
    <property type="protein sequence ID" value="KAK9083596.1"/>
    <property type="molecule type" value="Genomic_DNA"/>
</dbReference>
<evidence type="ECO:0000313" key="1">
    <source>
        <dbReference type="EMBL" id="KAK9083596.1"/>
    </source>
</evidence>
<name>A0AAP0HGJ2_9MAGN</name>
<organism evidence="1 2">
    <name type="scientific">Stephania cephalantha</name>
    <dbReference type="NCBI Taxonomy" id="152367"/>
    <lineage>
        <taxon>Eukaryota</taxon>
        <taxon>Viridiplantae</taxon>
        <taxon>Streptophyta</taxon>
        <taxon>Embryophyta</taxon>
        <taxon>Tracheophyta</taxon>
        <taxon>Spermatophyta</taxon>
        <taxon>Magnoliopsida</taxon>
        <taxon>Ranunculales</taxon>
        <taxon>Menispermaceae</taxon>
        <taxon>Menispermoideae</taxon>
        <taxon>Cissampelideae</taxon>
        <taxon>Stephania</taxon>
    </lineage>
</organism>
<sequence length="53" mass="6089">MRKKWKTGGLSNYPSFGSSSGYLKTHLWIISFQHITHYISTSNHLSYLNVTLS</sequence>
<protein>
    <submittedName>
        <fullName evidence="1">Uncharacterized protein</fullName>
    </submittedName>
</protein>
<dbReference type="AlphaFoldDB" id="A0AAP0HGJ2"/>
<keyword evidence="2" id="KW-1185">Reference proteome</keyword>
<accession>A0AAP0HGJ2</accession>
<proteinExistence type="predicted"/>
<evidence type="ECO:0000313" key="2">
    <source>
        <dbReference type="Proteomes" id="UP001419268"/>
    </source>
</evidence>
<comment type="caution">
    <text evidence="1">The sequence shown here is derived from an EMBL/GenBank/DDBJ whole genome shotgun (WGS) entry which is preliminary data.</text>
</comment>
<reference evidence="1 2" key="1">
    <citation type="submission" date="2024-01" db="EMBL/GenBank/DDBJ databases">
        <title>Genome assemblies of Stephania.</title>
        <authorList>
            <person name="Yang L."/>
        </authorList>
    </citation>
    <scope>NUCLEOTIDE SEQUENCE [LARGE SCALE GENOMIC DNA]</scope>
    <source>
        <strain evidence="1">JXDWG</strain>
        <tissue evidence="1">Leaf</tissue>
    </source>
</reference>